<name>A0A8X6J9C0_TRICU</name>
<evidence type="ECO:0000313" key="1">
    <source>
        <dbReference type="EMBL" id="GFR15983.1"/>
    </source>
</evidence>
<sequence>MNQQRKTWTPGNEEVVIRLVKDNPSTSSQALAQQVGLFQSIVWRILTATQMREPHLHYAQLLQPEDHQLHR</sequence>
<dbReference type="Proteomes" id="UP000887116">
    <property type="component" value="Unassembled WGS sequence"/>
</dbReference>
<protein>
    <submittedName>
        <fullName evidence="1">Uncharacterized protein</fullName>
    </submittedName>
</protein>
<evidence type="ECO:0000313" key="2">
    <source>
        <dbReference type="Proteomes" id="UP000887116"/>
    </source>
</evidence>
<gene>
    <name evidence="1" type="ORF">TNCT_529951</name>
</gene>
<comment type="caution">
    <text evidence="1">The sequence shown here is derived from an EMBL/GenBank/DDBJ whole genome shotgun (WGS) entry which is preliminary data.</text>
</comment>
<accession>A0A8X6J9C0</accession>
<dbReference type="EMBL" id="BMAO01037197">
    <property type="protein sequence ID" value="GFR15983.1"/>
    <property type="molecule type" value="Genomic_DNA"/>
</dbReference>
<keyword evidence="2" id="KW-1185">Reference proteome</keyword>
<proteinExistence type="predicted"/>
<reference evidence="1" key="1">
    <citation type="submission" date="2020-07" db="EMBL/GenBank/DDBJ databases">
        <title>Multicomponent nature underlies the extraordinary mechanical properties of spider dragline silk.</title>
        <authorList>
            <person name="Kono N."/>
            <person name="Nakamura H."/>
            <person name="Mori M."/>
            <person name="Yoshida Y."/>
            <person name="Ohtoshi R."/>
            <person name="Malay A.D."/>
            <person name="Moran D.A.P."/>
            <person name="Tomita M."/>
            <person name="Numata K."/>
            <person name="Arakawa K."/>
        </authorList>
    </citation>
    <scope>NUCLEOTIDE SEQUENCE</scope>
</reference>
<dbReference type="AlphaFoldDB" id="A0A8X6J9C0"/>
<dbReference type="OrthoDB" id="10531077at2759"/>
<organism evidence="1 2">
    <name type="scientific">Trichonephila clavata</name>
    <name type="common">Joro spider</name>
    <name type="synonym">Nephila clavata</name>
    <dbReference type="NCBI Taxonomy" id="2740835"/>
    <lineage>
        <taxon>Eukaryota</taxon>
        <taxon>Metazoa</taxon>
        <taxon>Ecdysozoa</taxon>
        <taxon>Arthropoda</taxon>
        <taxon>Chelicerata</taxon>
        <taxon>Arachnida</taxon>
        <taxon>Araneae</taxon>
        <taxon>Araneomorphae</taxon>
        <taxon>Entelegynae</taxon>
        <taxon>Araneoidea</taxon>
        <taxon>Nephilidae</taxon>
        <taxon>Trichonephila</taxon>
    </lineage>
</organism>